<dbReference type="Pfam" id="PF00497">
    <property type="entry name" value="SBP_bac_3"/>
    <property type="match status" value="1"/>
</dbReference>
<comment type="caution">
    <text evidence="2">The sequence shown here is derived from an EMBL/GenBank/DDBJ whole genome shotgun (WGS) entry which is preliminary data.</text>
</comment>
<dbReference type="HOGENOM" id="CLU_2818570_0_0_9"/>
<reference evidence="2" key="1">
    <citation type="journal article" date="2010" name="Microbiol. Resour. Announc.">
        <title>Comparative genomics of the bacterial genus Listeria: Genome evolution is characterized by limited gene acquisition and limited gene loss.</title>
        <authorList>
            <person name="den Bakker H.C."/>
            <person name="Cummings C.A."/>
            <person name="Ferreira V."/>
            <person name="Vatta P."/>
            <person name="Orsi R.H."/>
            <person name="Degoricija L."/>
            <person name="Barker M."/>
            <person name="Petrauskene O."/>
            <person name="Furtado M.R."/>
            <person name="Wiedmann M."/>
        </authorList>
    </citation>
    <scope>NUCLEOTIDE SEQUENCE [LARGE SCALE GENOMIC DNA]</scope>
    <source>
        <strain evidence="2">FSL N1-067</strain>
    </source>
</reference>
<gene>
    <name evidence="2" type="ORF">NT03LS_2059</name>
</gene>
<evidence type="ECO:0000313" key="2">
    <source>
        <dbReference type="EMBL" id="EFR99815.1"/>
    </source>
</evidence>
<dbReference type="EMBL" id="ADXJ01000741">
    <property type="protein sequence ID" value="EFR99815.1"/>
    <property type="molecule type" value="Genomic_DNA"/>
</dbReference>
<dbReference type="Proteomes" id="UP000004302">
    <property type="component" value="Chromosome"/>
</dbReference>
<dbReference type="PATRIC" id="fig|702453.3.peg.1700"/>
<evidence type="ECO:0000259" key="1">
    <source>
        <dbReference type="Pfam" id="PF00497"/>
    </source>
</evidence>
<protein>
    <submittedName>
        <fullName evidence="2">Amino acid ABC transporter, amino acid-binding protein</fullName>
    </submittedName>
</protein>
<dbReference type="AlphaFoldDB" id="E3ZRD7"/>
<name>E3ZRD7_LISSE</name>
<organism evidence="2">
    <name type="scientific">Listeria seeligeri FSL N1-067</name>
    <dbReference type="NCBI Taxonomy" id="702453"/>
    <lineage>
        <taxon>Bacteria</taxon>
        <taxon>Bacillati</taxon>
        <taxon>Bacillota</taxon>
        <taxon>Bacilli</taxon>
        <taxon>Bacillales</taxon>
        <taxon>Listeriaceae</taxon>
        <taxon>Listeria</taxon>
    </lineage>
</organism>
<proteinExistence type="predicted"/>
<dbReference type="SUPFAM" id="SSF53850">
    <property type="entry name" value="Periplasmic binding protein-like II"/>
    <property type="match status" value="1"/>
</dbReference>
<feature type="domain" description="Solute-binding protein family 3/N-terminal" evidence="1">
    <location>
        <begin position="12"/>
        <end position="59"/>
    </location>
</feature>
<dbReference type="OrthoDB" id="8613538at2"/>
<dbReference type="RefSeq" id="WP_003748266.1">
    <property type="nucleotide sequence ID" value="NZ_CM001051.1"/>
</dbReference>
<accession>E3ZRD7</accession>
<dbReference type="Gene3D" id="3.40.190.10">
    <property type="entry name" value="Periplasmic binding protein-like II"/>
    <property type="match status" value="2"/>
</dbReference>
<dbReference type="InterPro" id="IPR001638">
    <property type="entry name" value="Solute-binding_3/MltF_N"/>
</dbReference>
<feature type="non-terminal residue" evidence="2">
    <location>
        <position position="1"/>
    </location>
</feature>
<sequence length="66" mass="7634">IDKQKNKDDYNIITGGFDPTDFAVGMRKSDKKLQTKVNDAFKTLYDEGKMQEISKKWFGDDEIAKQ</sequence>